<name>A0A7R9EG26_9NEOP</name>
<protein>
    <submittedName>
        <fullName evidence="2">Uncharacterized protein</fullName>
    </submittedName>
</protein>
<evidence type="ECO:0000313" key="2">
    <source>
        <dbReference type="EMBL" id="CAD7433306.1"/>
    </source>
</evidence>
<sequence>MTHSTAGRGHCMTRGTFSGSEPAFAWRESGKPFRKKPPSVHPTEIRTSISPSSAVELNTTSALANYATEIQRMVISGGNFKPDTLKPKEVVSLLLDDEEIEKKYRQKQAERRTQEEARADFYRERDRERKRKQFLGVVKNEVKKARVEEGGEDTILSVDSAPPSPSHSEVSQGSGVPQDETSNEGLVVDVDSPGTPSQTTGGILWCEPPVRECIGLTDNTTALLAGIISGMVQAALTGRRAECVPNVGWMEIASKQPSSCWLRKINLIEPVVEFPGTTAFLAVWR</sequence>
<accession>A0A7R9EG26</accession>
<evidence type="ECO:0000256" key="1">
    <source>
        <dbReference type="SAM" id="MobiDB-lite"/>
    </source>
</evidence>
<reference evidence="2" key="1">
    <citation type="submission" date="2020-11" db="EMBL/GenBank/DDBJ databases">
        <authorList>
            <person name="Tran Van P."/>
        </authorList>
    </citation>
    <scope>NUCLEOTIDE SEQUENCE</scope>
</reference>
<dbReference type="EMBL" id="OB796319">
    <property type="protein sequence ID" value="CAD7433306.1"/>
    <property type="molecule type" value="Genomic_DNA"/>
</dbReference>
<organism evidence="2">
    <name type="scientific">Timema monikensis</name>
    <dbReference type="NCBI Taxonomy" id="170555"/>
    <lineage>
        <taxon>Eukaryota</taxon>
        <taxon>Metazoa</taxon>
        <taxon>Ecdysozoa</taxon>
        <taxon>Arthropoda</taxon>
        <taxon>Hexapoda</taxon>
        <taxon>Insecta</taxon>
        <taxon>Pterygota</taxon>
        <taxon>Neoptera</taxon>
        <taxon>Polyneoptera</taxon>
        <taxon>Phasmatodea</taxon>
        <taxon>Timematodea</taxon>
        <taxon>Timematoidea</taxon>
        <taxon>Timematidae</taxon>
        <taxon>Timema</taxon>
    </lineage>
</organism>
<gene>
    <name evidence="2" type="ORF">TMSB3V08_LOCUS9986</name>
</gene>
<feature type="region of interest" description="Disordered" evidence="1">
    <location>
        <begin position="1"/>
        <end position="23"/>
    </location>
</feature>
<feature type="region of interest" description="Disordered" evidence="1">
    <location>
        <begin position="150"/>
        <end position="185"/>
    </location>
</feature>
<dbReference type="AlphaFoldDB" id="A0A7R9EG26"/>
<feature type="compositionally biased region" description="Polar residues" evidence="1">
    <location>
        <begin position="166"/>
        <end position="184"/>
    </location>
</feature>
<proteinExistence type="predicted"/>